<keyword evidence="8" id="KW-0677">Repeat</keyword>
<dbReference type="GO" id="GO:0016342">
    <property type="term" value="C:catenin complex"/>
    <property type="evidence" value="ECO:0007669"/>
    <property type="project" value="TreeGrafter"/>
</dbReference>
<dbReference type="GeneID" id="111217408"/>
<sequence length="926" mass="103063">METIQLCLFMALCLGIDGSSSEILQRQKRNWIIDSFSIDEGYRGSYPYSLGTVKVEKTLTLFQIHGQGVDEDPKGILHINNRTGEITVHGPVDYETYQELKLVFLALDRDSRIIDTRLGIEISVIDANDHPPKFDREIYVINIKESTLQGTNLITIQATDSDNGKNKLFTLRIVSTSYKSEEVEFYITQMAGTQTGTISFKGCLDHEKAEKHIIIVEAKDRGEKLQLSSSCTVIINIEDGNNHSPEITGQRGPGKVKEGEKNVLVSRLQVKDEDGKGTDAWRVKYQIQGEAGNYFRISTDPDTNEGLLYVKKHLNYEDGPAWNVTISVENELPYYSCRVESKSAAGLWKVTTISAASGGGGGAVTGLREGSSIYQLTVSVEDVNESPIFDEFNKEVPLFENIEGGQYLVTFTAKDPDVSSKNTFVYIKGEDPAGWVTVDPKTGKVTTSKMTDRESVFVNQSIYVVNIYAVDDGKPPMTGTATLTIHIKDENDNVPSLTETIIEMCQSDRPSWAKITALDLDEEPYSGPFSFKLHGDVDGKWKIDPLQGHSVNLVKEMTVHSGHHELVVEVSDAQGEAAVHNLSVTVCNCLDTEKPNCRNRKSFTSSAGPGAFFIIIFSILFLSAMLLLAGLVTCKKQFKPSPDYGLGQYLKNCNTEEPGTDCKVAIGALNEVDSQTVEQIETKQSIPKLPGLTVTDHSTSGYDMSQAKIQQQMNNLHWVTAESRGGCIDLSQSQNLMEQSFSRKNSKHWVTAESRGGCIDLSQRQNLMEQTFSRNNSARWSKGASSTMRMKQLQGQLMYKTWGGHSKYSVQENIEIRREILLQILNKRLYSLQAPGVELCDYTPHVYAEEGETRHNFELDAISISDISFDPDMDLDLRFSTLASICMPNESTVYSTKTSYVTEKLKTGTLIQVESHETKMNTPPYL</sequence>
<feature type="signal peptide" evidence="16">
    <location>
        <begin position="1"/>
        <end position="21"/>
    </location>
</feature>
<dbReference type="PROSITE" id="PS00232">
    <property type="entry name" value="CADHERIN_1"/>
    <property type="match status" value="2"/>
</dbReference>
<dbReference type="GO" id="GO:0060027">
    <property type="term" value="P:convergent extension involved in gastrulation"/>
    <property type="evidence" value="ECO:0007669"/>
    <property type="project" value="UniProtKB-ARBA"/>
</dbReference>
<evidence type="ECO:0000256" key="13">
    <source>
        <dbReference type="ARBA" id="ARBA00023180"/>
    </source>
</evidence>
<reference evidence="18" key="2">
    <citation type="submission" date="2025-09" db="UniProtKB">
        <authorList>
            <consortium name="Ensembl"/>
        </authorList>
    </citation>
    <scope>IDENTIFICATION</scope>
</reference>
<feature type="transmembrane region" description="Helical" evidence="15">
    <location>
        <begin position="610"/>
        <end position="632"/>
    </location>
</feature>
<dbReference type="PANTHER" id="PTHR24027:SF433">
    <property type="entry name" value="CADHERIN 27-RELATED"/>
    <property type="match status" value="1"/>
</dbReference>
<dbReference type="GO" id="GO:0044331">
    <property type="term" value="P:cell-cell adhesion mediated by cadherin"/>
    <property type="evidence" value="ECO:0007669"/>
    <property type="project" value="TreeGrafter"/>
</dbReference>
<dbReference type="GO" id="GO:0016477">
    <property type="term" value="P:cell migration"/>
    <property type="evidence" value="ECO:0007669"/>
    <property type="project" value="TreeGrafter"/>
</dbReference>
<dbReference type="RefSeq" id="XP_022594986.1">
    <property type="nucleotide sequence ID" value="XM_022739265.1"/>
</dbReference>
<feature type="domain" description="Cadherin" evidence="17">
    <location>
        <begin position="515"/>
        <end position="597"/>
    </location>
</feature>
<dbReference type="InterPro" id="IPR020894">
    <property type="entry name" value="Cadherin_CS"/>
</dbReference>
<proteinExistence type="predicted"/>
<evidence type="ECO:0000256" key="5">
    <source>
        <dbReference type="ARBA" id="ARBA00022692"/>
    </source>
</evidence>
<dbReference type="FunFam" id="2.60.40.60:FF:000095">
    <property type="entry name" value="Cadherin 13"/>
    <property type="match status" value="1"/>
</dbReference>
<organism evidence="18 19">
    <name type="scientific">Seriola dumerili</name>
    <name type="common">Greater amberjack</name>
    <name type="synonym">Caranx dumerili</name>
    <dbReference type="NCBI Taxonomy" id="41447"/>
    <lineage>
        <taxon>Eukaryota</taxon>
        <taxon>Metazoa</taxon>
        <taxon>Chordata</taxon>
        <taxon>Craniata</taxon>
        <taxon>Vertebrata</taxon>
        <taxon>Euteleostomi</taxon>
        <taxon>Actinopterygii</taxon>
        <taxon>Neopterygii</taxon>
        <taxon>Teleostei</taxon>
        <taxon>Neoteleostei</taxon>
        <taxon>Acanthomorphata</taxon>
        <taxon>Carangaria</taxon>
        <taxon>Carangiformes</taxon>
        <taxon>Carangidae</taxon>
        <taxon>Seriola</taxon>
    </lineage>
</organism>
<evidence type="ECO:0000256" key="7">
    <source>
        <dbReference type="ARBA" id="ARBA00022729"/>
    </source>
</evidence>
<evidence type="ECO:0000256" key="2">
    <source>
        <dbReference type="ARBA" id="ARBA00004496"/>
    </source>
</evidence>
<dbReference type="GO" id="GO:0007156">
    <property type="term" value="P:homophilic cell adhesion via plasma membrane adhesion molecules"/>
    <property type="evidence" value="ECO:0007669"/>
    <property type="project" value="InterPro"/>
</dbReference>
<dbReference type="AlphaFoldDB" id="A0A3B4VPS6"/>
<dbReference type="SMART" id="SM00112">
    <property type="entry name" value="CA"/>
    <property type="match status" value="5"/>
</dbReference>
<dbReference type="Pfam" id="PF00028">
    <property type="entry name" value="Cadherin"/>
    <property type="match status" value="3"/>
</dbReference>
<dbReference type="SUPFAM" id="SSF49313">
    <property type="entry name" value="Cadherin-like"/>
    <property type="match status" value="5"/>
</dbReference>
<dbReference type="KEGG" id="sdu:111217408"/>
<keyword evidence="19" id="KW-1185">Reference proteome</keyword>
<dbReference type="Proteomes" id="UP000261420">
    <property type="component" value="Unplaced"/>
</dbReference>
<keyword evidence="6" id="KW-0479">Metal-binding</keyword>
<dbReference type="GO" id="GO:0016339">
    <property type="term" value="P:calcium-dependent cell-cell adhesion via plasma membrane cell adhesion molecules"/>
    <property type="evidence" value="ECO:0007669"/>
    <property type="project" value="TreeGrafter"/>
</dbReference>
<dbReference type="GO" id="GO:0000902">
    <property type="term" value="P:cell morphogenesis"/>
    <property type="evidence" value="ECO:0007669"/>
    <property type="project" value="TreeGrafter"/>
</dbReference>
<dbReference type="Gene3D" id="2.60.40.60">
    <property type="entry name" value="Cadherins"/>
    <property type="match status" value="5"/>
</dbReference>
<evidence type="ECO:0000256" key="1">
    <source>
        <dbReference type="ARBA" id="ARBA00004251"/>
    </source>
</evidence>
<dbReference type="GO" id="GO:0007043">
    <property type="term" value="P:cell-cell junction assembly"/>
    <property type="evidence" value="ECO:0007669"/>
    <property type="project" value="TreeGrafter"/>
</dbReference>
<evidence type="ECO:0000256" key="11">
    <source>
        <dbReference type="ARBA" id="ARBA00022989"/>
    </source>
</evidence>
<keyword evidence="4" id="KW-0963">Cytoplasm</keyword>
<dbReference type="FunFam" id="2.60.40.60:FF:000019">
    <property type="entry name" value="Cadherin 2"/>
    <property type="match status" value="1"/>
</dbReference>
<dbReference type="OMA" id="GCLNHEK"/>
<dbReference type="GO" id="GO:0034332">
    <property type="term" value="P:adherens junction organization"/>
    <property type="evidence" value="ECO:0007669"/>
    <property type="project" value="TreeGrafter"/>
</dbReference>
<feature type="domain" description="Cadherin" evidence="17">
    <location>
        <begin position="265"/>
        <end position="389"/>
    </location>
</feature>
<dbReference type="PROSITE" id="PS50268">
    <property type="entry name" value="CADHERIN_2"/>
    <property type="match status" value="5"/>
</dbReference>
<reference evidence="18" key="1">
    <citation type="submission" date="2025-08" db="UniProtKB">
        <authorList>
            <consortium name="Ensembl"/>
        </authorList>
    </citation>
    <scope>IDENTIFICATION</scope>
</reference>
<evidence type="ECO:0000256" key="9">
    <source>
        <dbReference type="ARBA" id="ARBA00022837"/>
    </source>
</evidence>
<evidence type="ECO:0000256" key="10">
    <source>
        <dbReference type="ARBA" id="ARBA00022889"/>
    </source>
</evidence>
<dbReference type="GO" id="GO:0005912">
    <property type="term" value="C:adherens junction"/>
    <property type="evidence" value="ECO:0007669"/>
    <property type="project" value="TreeGrafter"/>
</dbReference>
<evidence type="ECO:0000256" key="3">
    <source>
        <dbReference type="ARBA" id="ARBA00022475"/>
    </source>
</evidence>
<dbReference type="FunFam" id="2.60.40.60:FF:000011">
    <property type="entry name" value="Cadherin 1"/>
    <property type="match status" value="1"/>
</dbReference>
<dbReference type="GO" id="GO:0045296">
    <property type="term" value="F:cadherin binding"/>
    <property type="evidence" value="ECO:0007669"/>
    <property type="project" value="TreeGrafter"/>
</dbReference>
<evidence type="ECO:0000256" key="16">
    <source>
        <dbReference type="SAM" id="SignalP"/>
    </source>
</evidence>
<dbReference type="FunFam" id="2.60.40.60:FF:000158">
    <property type="entry name" value="Dachsous cadherin-related 1"/>
    <property type="match status" value="1"/>
</dbReference>
<evidence type="ECO:0000256" key="14">
    <source>
        <dbReference type="PROSITE-ProRule" id="PRU00043"/>
    </source>
</evidence>
<evidence type="ECO:0000313" key="19">
    <source>
        <dbReference type="Proteomes" id="UP000261420"/>
    </source>
</evidence>
<keyword evidence="9 14" id="KW-0106">Calcium</keyword>
<feature type="domain" description="Cadherin" evidence="17">
    <location>
        <begin position="390"/>
        <end position="497"/>
    </location>
</feature>
<keyword evidence="5 15" id="KW-0812">Transmembrane</keyword>
<evidence type="ECO:0000256" key="6">
    <source>
        <dbReference type="ARBA" id="ARBA00022723"/>
    </source>
</evidence>
<protein>
    <submittedName>
        <fullName evidence="18">Cadherin-13-like</fullName>
    </submittedName>
</protein>
<keyword evidence="11 15" id="KW-1133">Transmembrane helix</keyword>
<feature type="domain" description="Cadherin" evidence="17">
    <location>
        <begin position="135"/>
        <end position="247"/>
    </location>
</feature>
<evidence type="ECO:0000256" key="8">
    <source>
        <dbReference type="ARBA" id="ARBA00022737"/>
    </source>
</evidence>
<dbReference type="CDD" id="cd11304">
    <property type="entry name" value="Cadherin_repeat"/>
    <property type="match status" value="3"/>
</dbReference>
<keyword evidence="7 16" id="KW-0732">Signal</keyword>
<comment type="subcellular location">
    <subcellularLocation>
        <location evidence="1">Cell membrane</location>
        <topology evidence="1">Single-pass type I membrane protein</topology>
    </subcellularLocation>
    <subcellularLocation>
        <location evidence="2">Cytoplasm</location>
    </subcellularLocation>
</comment>
<keyword evidence="10" id="KW-0130">Cell adhesion</keyword>
<feature type="chain" id="PRO_5017354414" evidence="16">
    <location>
        <begin position="22"/>
        <end position="926"/>
    </location>
</feature>
<feature type="domain" description="Cadherin" evidence="17">
    <location>
        <begin position="62"/>
        <end position="134"/>
    </location>
</feature>
<keyword evidence="12 15" id="KW-0472">Membrane</keyword>
<evidence type="ECO:0000256" key="12">
    <source>
        <dbReference type="ARBA" id="ARBA00023136"/>
    </source>
</evidence>
<dbReference type="GO" id="GO:0005737">
    <property type="term" value="C:cytoplasm"/>
    <property type="evidence" value="ECO:0007669"/>
    <property type="project" value="UniProtKB-SubCell"/>
</dbReference>
<keyword evidence="13" id="KW-0325">Glycoprotein</keyword>
<dbReference type="InterPro" id="IPR039808">
    <property type="entry name" value="Cadherin"/>
</dbReference>
<evidence type="ECO:0000259" key="17">
    <source>
        <dbReference type="PROSITE" id="PS50268"/>
    </source>
</evidence>
<dbReference type="InterPro" id="IPR015919">
    <property type="entry name" value="Cadherin-like_sf"/>
</dbReference>
<dbReference type="Ensembl" id="ENSSDUT00000032247.1">
    <property type="protein sequence ID" value="ENSSDUP00000031700.1"/>
    <property type="gene ID" value="ENSSDUG00000022787.1"/>
</dbReference>
<dbReference type="GO" id="GO:0008013">
    <property type="term" value="F:beta-catenin binding"/>
    <property type="evidence" value="ECO:0007669"/>
    <property type="project" value="TreeGrafter"/>
</dbReference>
<name>A0A3B4VPS6_SERDU</name>
<dbReference type="InterPro" id="IPR002126">
    <property type="entry name" value="Cadherin-like_dom"/>
</dbReference>
<keyword evidence="3" id="KW-1003">Cell membrane</keyword>
<dbReference type="GO" id="GO:0005509">
    <property type="term" value="F:calcium ion binding"/>
    <property type="evidence" value="ECO:0007669"/>
    <property type="project" value="UniProtKB-UniRule"/>
</dbReference>
<dbReference type="GeneTree" id="ENSGT00940000155218"/>
<evidence type="ECO:0000256" key="4">
    <source>
        <dbReference type="ARBA" id="ARBA00022490"/>
    </source>
</evidence>
<dbReference type="PRINTS" id="PR00205">
    <property type="entry name" value="CADHERIN"/>
</dbReference>
<accession>A0A3B4VPS6</accession>
<evidence type="ECO:0000313" key="18">
    <source>
        <dbReference type="Ensembl" id="ENSSDUP00000031700.1"/>
    </source>
</evidence>
<dbReference type="PANTHER" id="PTHR24027">
    <property type="entry name" value="CADHERIN-23"/>
    <property type="match status" value="1"/>
</dbReference>
<evidence type="ECO:0000256" key="15">
    <source>
        <dbReference type="SAM" id="Phobius"/>
    </source>
</evidence>